<name>A0A328Z005_9BURK</name>
<organism evidence="2 3">
    <name type="scientific">Paracidovorax anthurii</name>
    <dbReference type="NCBI Taxonomy" id="78229"/>
    <lineage>
        <taxon>Bacteria</taxon>
        <taxon>Pseudomonadati</taxon>
        <taxon>Pseudomonadota</taxon>
        <taxon>Betaproteobacteria</taxon>
        <taxon>Burkholderiales</taxon>
        <taxon>Comamonadaceae</taxon>
        <taxon>Paracidovorax</taxon>
    </lineage>
</organism>
<dbReference type="NCBIfam" id="TIGR02523">
    <property type="entry name" value="type_IV_pilV"/>
    <property type="match status" value="1"/>
</dbReference>
<sequence>MAHHLTLQASLEEQSQTRQLQGKRGVGPVPLRGGSTARRGTGARPPFPLRVALAERGLSLVEVLVSIVVLSVGMLGAVSLQATSLQASREARLQASAARYGQELAELMRSNKNTAIKLAATDNPYLYDSTSTTLANPNCGYPGSSDACASAISGSSSDEHVSISVAQRDMYEWVQRISAELPGARILLCQDSNPYDADGRPVWACNNTGGTIVLKIGWTRGNTLRGATGMDATSTAGINTGAFDRALRPAVVFPVVAGSAS</sequence>
<dbReference type="InterPro" id="IPR013362">
    <property type="entry name" value="Pilus_4_PilV"/>
</dbReference>
<gene>
    <name evidence="2" type="ORF">AX018_105321</name>
</gene>
<dbReference type="Proteomes" id="UP000248856">
    <property type="component" value="Unassembled WGS sequence"/>
</dbReference>
<feature type="compositionally biased region" description="Polar residues" evidence="1">
    <location>
        <begin position="7"/>
        <end position="20"/>
    </location>
</feature>
<dbReference type="EMBL" id="QLTA01000053">
    <property type="protein sequence ID" value="RAR76167.1"/>
    <property type="molecule type" value="Genomic_DNA"/>
</dbReference>
<evidence type="ECO:0000313" key="3">
    <source>
        <dbReference type="Proteomes" id="UP000248856"/>
    </source>
</evidence>
<feature type="compositionally biased region" description="Low complexity" evidence="1">
    <location>
        <begin position="32"/>
        <end position="44"/>
    </location>
</feature>
<dbReference type="OrthoDB" id="8724817at2"/>
<feature type="region of interest" description="Disordered" evidence="1">
    <location>
        <begin position="1"/>
        <end position="46"/>
    </location>
</feature>
<comment type="caution">
    <text evidence="2">The sequence shown here is derived from an EMBL/GenBank/DDBJ whole genome shotgun (WGS) entry which is preliminary data.</text>
</comment>
<dbReference type="AlphaFoldDB" id="A0A328Z005"/>
<keyword evidence="3" id="KW-1185">Reference proteome</keyword>
<dbReference type="PROSITE" id="PS00409">
    <property type="entry name" value="PROKAR_NTER_METHYL"/>
    <property type="match status" value="1"/>
</dbReference>
<reference evidence="2 3" key="1">
    <citation type="submission" date="2018-06" db="EMBL/GenBank/DDBJ databases">
        <title>Genomic Encyclopedia of Archaeal and Bacterial Type Strains, Phase II (KMG-II): from individual species to whole genera.</title>
        <authorList>
            <person name="Goeker M."/>
        </authorList>
    </citation>
    <scope>NUCLEOTIDE SEQUENCE [LARGE SCALE GENOMIC DNA]</scope>
    <source>
        <strain evidence="2 3">CFPB 3232</strain>
    </source>
</reference>
<accession>A0A328Z005</accession>
<dbReference type="InterPro" id="IPR012902">
    <property type="entry name" value="N_methyl_site"/>
</dbReference>
<evidence type="ECO:0000256" key="1">
    <source>
        <dbReference type="SAM" id="MobiDB-lite"/>
    </source>
</evidence>
<protein>
    <submittedName>
        <fullName evidence="2">Type IV pilus assembly protein PilV</fullName>
    </submittedName>
</protein>
<dbReference type="NCBIfam" id="TIGR02532">
    <property type="entry name" value="IV_pilin_GFxxxE"/>
    <property type="match status" value="1"/>
</dbReference>
<evidence type="ECO:0000313" key="2">
    <source>
        <dbReference type="EMBL" id="RAR76167.1"/>
    </source>
</evidence>
<proteinExistence type="predicted"/>
<dbReference type="Pfam" id="PF07963">
    <property type="entry name" value="N_methyl"/>
    <property type="match status" value="1"/>
</dbReference>
<dbReference type="RefSeq" id="WP_111881013.1">
    <property type="nucleotide sequence ID" value="NZ_CBCSGC010000034.1"/>
</dbReference>